<proteinExistence type="predicted"/>
<accession>A0ABR2L6E0</accession>
<gene>
    <name evidence="2" type="ORF">M9Y10_000621</name>
</gene>
<dbReference type="EMBL" id="JAPFFF010000001">
    <property type="protein sequence ID" value="KAK8898337.1"/>
    <property type="molecule type" value="Genomic_DNA"/>
</dbReference>
<keyword evidence="1" id="KW-0472">Membrane</keyword>
<feature type="transmembrane region" description="Helical" evidence="1">
    <location>
        <begin position="65"/>
        <end position="86"/>
    </location>
</feature>
<name>A0ABR2L6E0_9EUKA</name>
<sequence>MKDEEYYRSPRSSPQPEIRDTNKIAQRIRAAREKQNLQIEMTNDLNNLSKLHPNARRYSIRMTSYLLRAFFVSTTCYTIFSLFLPIPSPRTMFTYQKQLLSNVHSSLTDLSQTHLIIEENTKNWPKNVSIILAVDACSVNPSVTLFSNQTIQGLIKKTEKNEEFQTSGQITIKLFEEWLSNHSHLIIDSMFLFNVQPLNPDLRSFIIYIHPSKSGKGDMKIINILKNLTNQLKKFNINIVSYAADGDSYFIPLHLKNIKNHIIGNTYYTSPSSSEPVVISDPLHLLKRARYHLIPYIYNKTQFVDILNLPSMSIRNDKASKMHDRLPIQIFQLKNYEKLCQKQLFNYSFYILPHTLLLSGLSYWLNYEDRLILFHLSRCIFQKIYESPKNIIFNGQIQYKNQLINDSFSTLISICDLLHKNPNIKILNRFGTNPVEHNLGMIRMRSKDHHKAERFIKEASKINAMRQLREDMVADAISHRDLQFGKIINTSFIYVNLYYI</sequence>
<comment type="caution">
    <text evidence="2">The sequence shown here is derived from an EMBL/GenBank/DDBJ whole genome shotgun (WGS) entry which is preliminary data.</text>
</comment>
<evidence type="ECO:0000313" key="2">
    <source>
        <dbReference type="EMBL" id="KAK8898337.1"/>
    </source>
</evidence>
<protein>
    <submittedName>
        <fullName evidence="2">Uncharacterized protein</fullName>
    </submittedName>
</protein>
<reference evidence="2 3" key="1">
    <citation type="submission" date="2024-04" db="EMBL/GenBank/DDBJ databases">
        <title>Tritrichomonas musculus Genome.</title>
        <authorList>
            <person name="Alves-Ferreira E."/>
            <person name="Grigg M."/>
            <person name="Lorenzi H."/>
            <person name="Galac M."/>
        </authorList>
    </citation>
    <scope>NUCLEOTIDE SEQUENCE [LARGE SCALE GENOMIC DNA]</scope>
    <source>
        <strain evidence="2 3">EAF2021</strain>
    </source>
</reference>
<evidence type="ECO:0000256" key="1">
    <source>
        <dbReference type="SAM" id="Phobius"/>
    </source>
</evidence>
<organism evidence="2 3">
    <name type="scientific">Tritrichomonas musculus</name>
    <dbReference type="NCBI Taxonomy" id="1915356"/>
    <lineage>
        <taxon>Eukaryota</taxon>
        <taxon>Metamonada</taxon>
        <taxon>Parabasalia</taxon>
        <taxon>Tritrichomonadida</taxon>
        <taxon>Tritrichomonadidae</taxon>
        <taxon>Tritrichomonas</taxon>
    </lineage>
</organism>
<dbReference type="Proteomes" id="UP001470230">
    <property type="component" value="Unassembled WGS sequence"/>
</dbReference>
<keyword evidence="3" id="KW-1185">Reference proteome</keyword>
<keyword evidence="1" id="KW-0812">Transmembrane</keyword>
<keyword evidence="1" id="KW-1133">Transmembrane helix</keyword>
<evidence type="ECO:0000313" key="3">
    <source>
        <dbReference type="Proteomes" id="UP001470230"/>
    </source>
</evidence>